<keyword evidence="1" id="KW-0472">Membrane</keyword>
<protein>
    <recommendedName>
        <fullName evidence="4">DUF4383 domain-containing protein</fullName>
    </recommendedName>
</protein>
<organism evidence="2 3">
    <name type="scientific">Streptomyces finlayi</name>
    <dbReference type="NCBI Taxonomy" id="67296"/>
    <lineage>
        <taxon>Bacteria</taxon>
        <taxon>Bacillati</taxon>
        <taxon>Actinomycetota</taxon>
        <taxon>Actinomycetes</taxon>
        <taxon>Kitasatosporales</taxon>
        <taxon>Streptomycetaceae</taxon>
        <taxon>Streptomyces</taxon>
    </lineage>
</organism>
<evidence type="ECO:0000313" key="2">
    <source>
        <dbReference type="EMBL" id="GHD18048.1"/>
    </source>
</evidence>
<dbReference type="RefSeq" id="WP_189828100.1">
    <property type="nucleotide sequence ID" value="NZ_BMVC01000028.1"/>
</dbReference>
<evidence type="ECO:0008006" key="4">
    <source>
        <dbReference type="Google" id="ProtNLM"/>
    </source>
</evidence>
<reference evidence="2" key="1">
    <citation type="journal article" date="2014" name="Int. J. Syst. Evol. Microbiol.">
        <title>Complete genome sequence of Corynebacterium casei LMG S-19264T (=DSM 44701T), isolated from a smear-ripened cheese.</title>
        <authorList>
            <consortium name="US DOE Joint Genome Institute (JGI-PGF)"/>
            <person name="Walter F."/>
            <person name="Albersmeier A."/>
            <person name="Kalinowski J."/>
            <person name="Ruckert C."/>
        </authorList>
    </citation>
    <scope>NUCLEOTIDE SEQUENCE</scope>
    <source>
        <strain evidence="2">JCM 4637</strain>
    </source>
</reference>
<gene>
    <name evidence="2" type="ORF">GCM10010334_80440</name>
</gene>
<proteinExistence type="predicted"/>
<accession>A0A918X8Z8</accession>
<reference evidence="2" key="2">
    <citation type="submission" date="2020-09" db="EMBL/GenBank/DDBJ databases">
        <authorList>
            <person name="Sun Q."/>
            <person name="Ohkuma M."/>
        </authorList>
    </citation>
    <scope>NUCLEOTIDE SEQUENCE</scope>
    <source>
        <strain evidence="2">JCM 4637</strain>
    </source>
</reference>
<dbReference type="PROSITE" id="PS51257">
    <property type="entry name" value="PROKAR_LIPOPROTEIN"/>
    <property type="match status" value="1"/>
</dbReference>
<feature type="transmembrane region" description="Helical" evidence="1">
    <location>
        <begin position="16"/>
        <end position="37"/>
    </location>
</feature>
<feature type="transmembrane region" description="Helical" evidence="1">
    <location>
        <begin position="58"/>
        <end position="78"/>
    </location>
</feature>
<dbReference type="AlphaFoldDB" id="A0A918X8Z8"/>
<keyword evidence="1" id="KW-1133">Transmembrane helix</keyword>
<name>A0A918X8Z8_9ACTN</name>
<evidence type="ECO:0000313" key="3">
    <source>
        <dbReference type="Proteomes" id="UP000638353"/>
    </source>
</evidence>
<dbReference type="EMBL" id="BMVC01000028">
    <property type="protein sequence ID" value="GHD18048.1"/>
    <property type="molecule type" value="Genomic_DNA"/>
</dbReference>
<sequence>MKLKDELPQDHRLAQVYRFGAAGCGVILVAFGCLGFADRLAFFDTRGVSVAGMSSNGLLSLISVLVGLLLVGAAFVGGNFASTANMVVGVLFLIAGFAHLFVLDRSANILNFRMSNVLFSFVMGLMIMTFGMYGRVSGGLPHDNPYWRSRHPREAAAEDARRARAALAARGLAPAGPTSADALVRGGAVQLPSAEGQQG</sequence>
<evidence type="ECO:0000256" key="1">
    <source>
        <dbReference type="SAM" id="Phobius"/>
    </source>
</evidence>
<dbReference type="Pfam" id="PF14325">
    <property type="entry name" value="DUF4383"/>
    <property type="match status" value="1"/>
</dbReference>
<feature type="transmembrane region" description="Helical" evidence="1">
    <location>
        <begin position="115"/>
        <end position="134"/>
    </location>
</feature>
<keyword evidence="1" id="KW-0812">Transmembrane</keyword>
<dbReference type="Proteomes" id="UP000638353">
    <property type="component" value="Unassembled WGS sequence"/>
</dbReference>
<feature type="transmembrane region" description="Helical" evidence="1">
    <location>
        <begin position="84"/>
        <end position="103"/>
    </location>
</feature>
<comment type="caution">
    <text evidence="2">The sequence shown here is derived from an EMBL/GenBank/DDBJ whole genome shotgun (WGS) entry which is preliminary data.</text>
</comment>